<accession>Q4V7H4</accession>
<sequence>GRLVETPKMSISWDSSAISFLMSSSNLTLTEIMDLGFVATAQGSSSPCSSQIEQLDHRTRPKSGGSPFLLKVSESTPLVSGGKQRLTVEEILPCLSRSPLPPPDGQVFELSTLAPEPLSNSIVGVFYGAKVSTPYKEETTDAICVDIQVPKLQDSEMVVQAVGVQKPSAPPIWELSEINSALEENTPTLDVSVSDLRYVGGSDRDQPPNPQVPASQCNQWVGITHKDVGRSYLQPFRYQRQLSASEIQVTSNTPLLHNFHLSADEVGAEWQLEMTT</sequence>
<name>Q4V7H4_XENLA</name>
<gene>
    <name evidence="1" type="primary">LOC733268</name>
</gene>
<reference evidence="1" key="1">
    <citation type="submission" date="2005-06" db="EMBL/GenBank/DDBJ databases">
        <authorList>
            <consortium name="NIH - Xenopus Gene Collection (XGC) project"/>
        </authorList>
    </citation>
    <scope>NUCLEOTIDE SEQUENCE [LARGE SCALE MRNA]</scope>
    <source>
        <tissue evidence="1">Egg</tissue>
    </source>
</reference>
<proteinExistence type="evidence at transcript level"/>
<protein>
    <submittedName>
        <fullName evidence="1">LOC733268 protein</fullName>
    </submittedName>
</protein>
<dbReference type="EMBL" id="BC097911">
    <property type="protein sequence ID" value="AAH97911.1"/>
    <property type="molecule type" value="mRNA"/>
</dbReference>
<dbReference type="AlphaFoldDB" id="Q4V7H4"/>
<organism evidence="1">
    <name type="scientific">Xenopus laevis</name>
    <name type="common">African clawed frog</name>
    <dbReference type="NCBI Taxonomy" id="8355"/>
    <lineage>
        <taxon>Eukaryota</taxon>
        <taxon>Metazoa</taxon>
        <taxon>Chordata</taxon>
        <taxon>Craniata</taxon>
        <taxon>Vertebrata</taxon>
        <taxon>Euteleostomi</taxon>
        <taxon>Amphibia</taxon>
        <taxon>Batrachia</taxon>
        <taxon>Anura</taxon>
        <taxon>Pipoidea</taxon>
        <taxon>Pipidae</taxon>
        <taxon>Xenopodinae</taxon>
        <taxon>Xenopus</taxon>
        <taxon>Xenopus</taxon>
    </lineage>
</organism>
<evidence type="ECO:0000313" key="1">
    <source>
        <dbReference type="EMBL" id="AAH97911.1"/>
    </source>
</evidence>
<feature type="non-terminal residue" evidence="1">
    <location>
        <position position="1"/>
    </location>
</feature>